<feature type="transmembrane region" description="Helical" evidence="9">
    <location>
        <begin position="136"/>
        <end position="156"/>
    </location>
</feature>
<dbReference type="PANTHER" id="PTHR11334">
    <property type="entry name" value="MAS-RELATED G-PROTEIN COUPLED RECEPTOR"/>
    <property type="match status" value="1"/>
</dbReference>
<evidence type="ECO:0000313" key="10">
    <source>
        <dbReference type="Proteomes" id="UP000694863"/>
    </source>
</evidence>
<evidence type="ECO:0000256" key="4">
    <source>
        <dbReference type="ARBA" id="ARBA00022989"/>
    </source>
</evidence>
<gene>
    <name evidence="11" type="primary">LOC101660930</name>
</gene>
<evidence type="ECO:0000256" key="6">
    <source>
        <dbReference type="ARBA" id="ARBA00023136"/>
    </source>
</evidence>
<reference evidence="11" key="1">
    <citation type="submission" date="2025-08" db="UniProtKB">
        <authorList>
            <consortium name="RefSeq"/>
        </authorList>
    </citation>
    <scope>IDENTIFICATION</scope>
</reference>
<dbReference type="PANTHER" id="PTHR11334:SF29">
    <property type="entry name" value="MAS-RELATED G-PROTEIN COUPLED RECEPTOR MEMBER X2"/>
    <property type="match status" value="1"/>
</dbReference>
<feature type="transmembrane region" description="Helical" evidence="9">
    <location>
        <begin position="177"/>
        <end position="196"/>
    </location>
</feature>
<accession>A0ABM0J366</accession>
<dbReference type="InterPro" id="IPR026234">
    <property type="entry name" value="MRGPCRFAMILY"/>
</dbReference>
<evidence type="ECO:0000256" key="2">
    <source>
        <dbReference type="ARBA" id="ARBA00022475"/>
    </source>
</evidence>
<name>A0ABM0J366_ECHTE</name>
<evidence type="ECO:0000313" key="11">
    <source>
        <dbReference type="RefSeq" id="XP_004713806.1"/>
    </source>
</evidence>
<evidence type="ECO:0000256" key="8">
    <source>
        <dbReference type="ARBA" id="ARBA00023224"/>
    </source>
</evidence>
<keyword evidence="10" id="KW-1185">Reference proteome</keyword>
<dbReference type="RefSeq" id="XP_004713806.1">
    <property type="nucleotide sequence ID" value="XM_004713749.1"/>
</dbReference>
<keyword evidence="6 9" id="KW-0472">Membrane</keyword>
<protein>
    <submittedName>
        <fullName evidence="11">Mas-related G-protein coupled receptor MRG-like</fullName>
    </submittedName>
</protein>
<proteinExistence type="predicted"/>
<evidence type="ECO:0000256" key="1">
    <source>
        <dbReference type="ARBA" id="ARBA00004651"/>
    </source>
</evidence>
<evidence type="ECO:0000256" key="5">
    <source>
        <dbReference type="ARBA" id="ARBA00023040"/>
    </source>
</evidence>
<keyword evidence="3 9" id="KW-0812">Transmembrane</keyword>
<evidence type="ECO:0000256" key="3">
    <source>
        <dbReference type="ARBA" id="ARBA00022692"/>
    </source>
</evidence>
<keyword evidence="2" id="KW-1003">Cell membrane</keyword>
<comment type="subcellular location">
    <subcellularLocation>
        <location evidence="1">Cell membrane</location>
        <topology evidence="1">Multi-pass membrane protein</topology>
    </subcellularLocation>
</comment>
<dbReference type="SUPFAM" id="SSF81321">
    <property type="entry name" value="Family A G protein-coupled receptor-like"/>
    <property type="match status" value="1"/>
</dbReference>
<feature type="transmembrane region" description="Helical" evidence="9">
    <location>
        <begin position="208"/>
        <end position="227"/>
    </location>
</feature>
<sequence length="261" mass="28548">MFLIMVGVSLCVMVGNGVVSGLLCLLPASSPSTTYMLNLVATNLLNLCCTTPILLEQVLERYHQVALGASELLEPISCFLDMAGLCLLAALSAEKALRSLCPAWFGRRCPRRASAAGLNICSDFKMHSGCQQFLKAFLACHLLLCLVMCVSGLVLGTRDLHGCRLCCPSRIYHMVRAVLTTVFLWSLPLVIVVVYLPWGEYLTLTFDLLLLLSALASTTHPLVYFLVGCLPTCGRREPLGVGLQKTLRSELEVEPKRALWT</sequence>
<keyword evidence="4 9" id="KW-1133">Transmembrane helix</keyword>
<keyword evidence="5" id="KW-0297">G-protein coupled receptor</keyword>
<organism evidence="10 11">
    <name type="scientific">Echinops telfairi</name>
    <name type="common">Lesser hedgehog tenrec</name>
    <dbReference type="NCBI Taxonomy" id="9371"/>
    <lineage>
        <taxon>Eukaryota</taxon>
        <taxon>Metazoa</taxon>
        <taxon>Chordata</taxon>
        <taxon>Craniata</taxon>
        <taxon>Vertebrata</taxon>
        <taxon>Euteleostomi</taxon>
        <taxon>Mammalia</taxon>
        <taxon>Eutheria</taxon>
        <taxon>Afrotheria</taxon>
        <taxon>Tenrecidae</taxon>
        <taxon>Tenrecinae</taxon>
        <taxon>Echinops</taxon>
    </lineage>
</organism>
<evidence type="ECO:0000256" key="9">
    <source>
        <dbReference type="SAM" id="Phobius"/>
    </source>
</evidence>
<keyword evidence="7" id="KW-0675">Receptor</keyword>
<dbReference type="Proteomes" id="UP000694863">
    <property type="component" value="Unplaced"/>
</dbReference>
<dbReference type="Gene3D" id="1.20.1070.10">
    <property type="entry name" value="Rhodopsin 7-helix transmembrane proteins"/>
    <property type="match status" value="1"/>
</dbReference>
<evidence type="ECO:0000256" key="7">
    <source>
        <dbReference type="ARBA" id="ARBA00023170"/>
    </source>
</evidence>
<dbReference type="GeneID" id="101660930"/>
<keyword evidence="8" id="KW-0807">Transducer</keyword>